<dbReference type="PROSITE" id="PS00854">
    <property type="entry name" value="PROTEASOME_BETA_1"/>
    <property type="match status" value="1"/>
</dbReference>
<gene>
    <name evidence="8" type="primary">PRE9</name>
    <name evidence="8" type="ORF">LTR32_003406</name>
</gene>
<dbReference type="EC" id="3.4.25.1" evidence="8"/>
<sequence length="706" mass="77988">MARRYDSRTTIFSPEGRLYQVEYALEAISHAGTALGILATDGIVLAAERKVTSKLLEQDTSAEKLYILNDNMICAVAGMTADANILINYARQAAQRYLLTYNTDIPCEQLVRRLCDLKQGYTQHGGLRPFGVSFIYAGWDPKNDFQLYQSNPSGNYGGWKATSVGANNASAQSLLKQDYEEACDLKQACELAVKVLSKTMDSTKLSSEKIEFATESAVDPPTYVRQRSSRTSSIPSLTQDSSCAWDWESEQAQTPQYAVQAAPLPRGYGESPRRSSGASVEACPPPYEYGGPAAASAMLRNWVPDRPVMPRWPAIAPRPVSQTLVRHDSGRAESETDHHHSYKLPATPEEQAPSITCSTAGIDLNSASARTLEISFVDPALHHSPILVLRTPNPLRTCEVIKKWLYLCSAERIVSGNIRMEAQDLHLLDRTKPAHLVLLENAAHLDSDPRKPLAILALLVKSDTKIRWFYSPQHPAKLLRFLTSEACLADSGISLQPHSPKHTTLYIFLRQAFTDALEIPQHSDFLLAETLTDYSPSIASPSTALPRLAEILSTLTHSALTLTPTSPPPGDRYSPLLPLPPLPEQHLASALSLPSSAYLLLKRRFFAAFWRDLLANRERIGDGRRKVRSEVVHEAWLVGYEGLVFGRGAKGGKEGRERRLMGKEARRLVVGWRVFGFLREERFLGWLGGGGMLEDAGAEEAGEEEA</sequence>
<dbReference type="InterPro" id="IPR000426">
    <property type="entry name" value="Proteasome_asu_N"/>
</dbReference>
<evidence type="ECO:0000256" key="2">
    <source>
        <dbReference type="ARBA" id="ARBA00022490"/>
    </source>
</evidence>
<comment type="caution">
    <text evidence="8">The sequence shown here is derived from an EMBL/GenBank/DDBJ whole genome shotgun (WGS) entry which is preliminary data.</text>
</comment>
<keyword evidence="9" id="KW-1185">Reference proteome</keyword>
<evidence type="ECO:0000256" key="4">
    <source>
        <dbReference type="ARBA" id="ARBA00023242"/>
    </source>
</evidence>
<dbReference type="Pfam" id="PF00227">
    <property type="entry name" value="Proteasome"/>
    <property type="match status" value="1"/>
</dbReference>
<reference evidence="8 9" key="1">
    <citation type="submission" date="2023-08" db="EMBL/GenBank/DDBJ databases">
        <title>Black Yeasts Isolated from many extreme environments.</title>
        <authorList>
            <person name="Coleine C."/>
            <person name="Stajich J.E."/>
            <person name="Selbmann L."/>
        </authorList>
    </citation>
    <scope>NUCLEOTIDE SEQUENCE [LARGE SCALE GENOMIC DNA]</scope>
    <source>
        <strain evidence="8 9">CCFEE 5386</strain>
    </source>
</reference>
<dbReference type="NCBIfam" id="NF003075">
    <property type="entry name" value="PRK03996.1"/>
    <property type="match status" value="1"/>
</dbReference>
<dbReference type="Proteomes" id="UP001308179">
    <property type="component" value="Unassembled WGS sequence"/>
</dbReference>
<comment type="similarity">
    <text evidence="5">Belongs to the peptidase T1A family.</text>
</comment>
<dbReference type="GO" id="GO:0016787">
    <property type="term" value="F:hydrolase activity"/>
    <property type="evidence" value="ECO:0007669"/>
    <property type="project" value="UniProtKB-KW"/>
</dbReference>
<dbReference type="PANTHER" id="PTHR11599">
    <property type="entry name" value="PROTEASOME SUBUNIT ALPHA/BETA"/>
    <property type="match status" value="1"/>
</dbReference>
<evidence type="ECO:0000256" key="1">
    <source>
        <dbReference type="ARBA" id="ARBA00004123"/>
    </source>
</evidence>
<dbReference type="Pfam" id="PF10584">
    <property type="entry name" value="Proteasome_A_N"/>
    <property type="match status" value="1"/>
</dbReference>
<dbReference type="InterPro" id="IPR023332">
    <property type="entry name" value="Proteasome_alpha-type"/>
</dbReference>
<accession>A0ABR0L9G5</accession>
<evidence type="ECO:0000313" key="9">
    <source>
        <dbReference type="Proteomes" id="UP001308179"/>
    </source>
</evidence>
<dbReference type="SUPFAM" id="SSF56235">
    <property type="entry name" value="N-terminal nucleophile aminohydrolases (Ntn hydrolases)"/>
    <property type="match status" value="1"/>
</dbReference>
<protein>
    <submittedName>
        <fullName evidence="8">Proteasome subunit alpha type-3</fullName>
        <ecNumber evidence="8">3.4.25.1</ecNumber>
    </submittedName>
</protein>
<dbReference type="Gene3D" id="3.60.20.10">
    <property type="entry name" value="Glutamine Phosphoribosylpyrophosphate, subunit 1, domain 1"/>
    <property type="match status" value="1"/>
</dbReference>
<feature type="domain" description="Proteasome alpha-type subunits" evidence="7">
    <location>
        <begin position="5"/>
        <end position="27"/>
    </location>
</feature>
<dbReference type="CDD" id="cd03752">
    <property type="entry name" value="proteasome_alpha_type_4"/>
    <property type="match status" value="1"/>
</dbReference>
<evidence type="ECO:0000259" key="7">
    <source>
        <dbReference type="PROSITE" id="PS00388"/>
    </source>
</evidence>
<dbReference type="SMART" id="SM00948">
    <property type="entry name" value="Proteasome_A_N"/>
    <property type="match status" value="1"/>
</dbReference>
<dbReference type="InterPro" id="IPR001353">
    <property type="entry name" value="Proteasome_sua/b"/>
</dbReference>
<evidence type="ECO:0000256" key="6">
    <source>
        <dbReference type="SAM" id="MobiDB-lite"/>
    </source>
</evidence>
<comment type="subcellular location">
    <subcellularLocation>
        <location evidence="1">Nucleus</location>
    </subcellularLocation>
</comment>
<name>A0ABR0L9G5_9PEZI</name>
<dbReference type="PROSITE" id="PS51475">
    <property type="entry name" value="PROTEASOME_ALPHA_2"/>
    <property type="match status" value="1"/>
</dbReference>
<keyword evidence="3 5" id="KW-0647">Proteasome</keyword>
<evidence type="ECO:0000313" key="8">
    <source>
        <dbReference type="EMBL" id="KAK5144722.1"/>
    </source>
</evidence>
<dbReference type="InterPro" id="IPR029055">
    <property type="entry name" value="Ntn_hydrolases_N"/>
</dbReference>
<evidence type="ECO:0000256" key="5">
    <source>
        <dbReference type="PROSITE-ProRule" id="PRU00808"/>
    </source>
</evidence>
<feature type="compositionally biased region" description="Basic and acidic residues" evidence="6">
    <location>
        <begin position="326"/>
        <end position="339"/>
    </location>
</feature>
<evidence type="ECO:0000256" key="3">
    <source>
        <dbReference type="ARBA" id="ARBA00022942"/>
    </source>
</evidence>
<dbReference type="PROSITE" id="PS00388">
    <property type="entry name" value="PROTEASOME_ALPHA_1"/>
    <property type="match status" value="1"/>
</dbReference>
<dbReference type="EMBL" id="JAVRRR010000202">
    <property type="protein sequence ID" value="KAK5144722.1"/>
    <property type="molecule type" value="Genomic_DNA"/>
</dbReference>
<keyword evidence="4" id="KW-0539">Nucleus</keyword>
<dbReference type="InterPro" id="IPR016050">
    <property type="entry name" value="Proteasome_bsu_CS"/>
</dbReference>
<dbReference type="GO" id="GO:0000502">
    <property type="term" value="C:proteasome complex"/>
    <property type="evidence" value="ECO:0007669"/>
    <property type="project" value="UniProtKB-KW"/>
</dbReference>
<proteinExistence type="inferred from homology"/>
<organism evidence="8 9">
    <name type="scientific">Rachicladosporium monterosium</name>
    <dbReference type="NCBI Taxonomy" id="1507873"/>
    <lineage>
        <taxon>Eukaryota</taxon>
        <taxon>Fungi</taxon>
        <taxon>Dikarya</taxon>
        <taxon>Ascomycota</taxon>
        <taxon>Pezizomycotina</taxon>
        <taxon>Dothideomycetes</taxon>
        <taxon>Dothideomycetidae</taxon>
        <taxon>Cladosporiales</taxon>
        <taxon>Cladosporiaceae</taxon>
        <taxon>Rachicladosporium</taxon>
    </lineage>
</organism>
<keyword evidence="2" id="KW-0963">Cytoplasm</keyword>
<keyword evidence="8" id="KW-0378">Hydrolase</keyword>
<feature type="region of interest" description="Disordered" evidence="6">
    <location>
        <begin position="326"/>
        <end position="350"/>
    </location>
</feature>
<dbReference type="InterPro" id="IPR050115">
    <property type="entry name" value="Proteasome_alpha"/>
</dbReference>